<evidence type="ECO:0000313" key="11">
    <source>
        <dbReference type="EMBL" id="PMD21428.1"/>
    </source>
</evidence>
<feature type="domain" description="Cation efflux protein transmembrane" evidence="10">
    <location>
        <begin position="168"/>
        <end position="413"/>
    </location>
</feature>
<feature type="transmembrane region" description="Helical" evidence="8">
    <location>
        <begin position="168"/>
        <end position="188"/>
    </location>
</feature>
<feature type="transmembrane region" description="Helical" evidence="8">
    <location>
        <begin position="233"/>
        <end position="252"/>
    </location>
</feature>
<feature type="compositionally biased region" description="Polar residues" evidence="9">
    <location>
        <begin position="30"/>
        <end position="40"/>
    </location>
</feature>
<dbReference type="FunFam" id="1.20.1510.10:FF:000014">
    <property type="entry name" value="Cation efflux protein/ zinc transporter"/>
    <property type="match status" value="1"/>
</dbReference>
<keyword evidence="8" id="KW-0256">Endoplasmic reticulum</keyword>
<dbReference type="NCBIfam" id="TIGR01297">
    <property type="entry name" value="CDF"/>
    <property type="match status" value="1"/>
</dbReference>
<feature type="transmembrane region" description="Helical" evidence="8">
    <location>
        <begin position="387"/>
        <end position="405"/>
    </location>
</feature>
<evidence type="ECO:0000256" key="8">
    <source>
        <dbReference type="RuleBase" id="RU369017"/>
    </source>
</evidence>
<protein>
    <recommendedName>
        <fullName evidence="8">Zinc transporter</fullName>
    </recommendedName>
</protein>
<feature type="compositionally biased region" description="Low complexity" evidence="9">
    <location>
        <begin position="332"/>
        <end position="342"/>
    </location>
</feature>
<dbReference type="OrthoDB" id="78669at2759"/>
<evidence type="ECO:0000256" key="2">
    <source>
        <dbReference type="ARBA" id="ARBA00008873"/>
    </source>
</evidence>
<dbReference type="GO" id="GO:0005794">
    <property type="term" value="C:Golgi apparatus"/>
    <property type="evidence" value="ECO:0007669"/>
    <property type="project" value="TreeGrafter"/>
</dbReference>
<comment type="subcellular location">
    <subcellularLocation>
        <location evidence="8">Endoplasmic reticulum membrane</location>
        <topology evidence="8">Multi-pass membrane protein</topology>
    </subcellularLocation>
    <subcellularLocation>
        <location evidence="1">Membrane</location>
        <topology evidence="1">Multi-pass membrane protein</topology>
    </subcellularLocation>
</comment>
<dbReference type="InterPro" id="IPR002524">
    <property type="entry name" value="Cation_efflux"/>
</dbReference>
<feature type="compositionally biased region" description="Basic residues" evidence="9">
    <location>
        <begin position="66"/>
        <end position="78"/>
    </location>
</feature>
<dbReference type="PANTHER" id="PTHR45755:SF4">
    <property type="entry name" value="ZINC TRANSPORTER 7"/>
    <property type="match status" value="1"/>
</dbReference>
<dbReference type="InterPro" id="IPR027469">
    <property type="entry name" value="Cation_efflux_TMD_sf"/>
</dbReference>
<dbReference type="PANTHER" id="PTHR45755">
    <property type="match status" value="1"/>
</dbReference>
<sequence length="516" mass="56429">MDSSYALPASAMTHGHNQGHGHLHSHSHSPARQYSANSPRSLKPERSNASLHAHSLSESHADHGHTHSHHHNHSHVRAHSPAPYLPTPPNSNVLPPIAAFEKQTHELSPALSDVTPYEPPSHHSHHGHSHEHTPPVESRSRFTNFLLPVVLRSPLLHTIMMQKDSRRIFYFMTLNFAFMVVQACYGYLTDSLGLLSDSIHMFFDCLALGVGLFAAVAAKWPQSERFPYGFGKIESLSGFGNGVFLMLISIEIMIEATERLADGRETKRLTELFVVSGLGLAVNLIGMACFGHHGHAGHDHGHSHGHSHSHSNEEHSHHHSEPCQDHQHDHSAPLLSAPSPAKAHSHDHDNENMHGIFLHVLADTMGSAAVMVSTALIHLTGFNGWDPIGSVVIAILIFMSSVPLIKSSARKLLLTVPDETEYLLRDTLSSVSDIRGVASYHVPRFWVSDGPVGDGEKLFGVMHVVATRGSELDEVRERINEFLVRRGVDVVVQVEGIGESGCWCGGSSVGKSPLAQ</sequence>
<dbReference type="InterPro" id="IPR058533">
    <property type="entry name" value="Cation_efflux_TM"/>
</dbReference>
<evidence type="ECO:0000256" key="1">
    <source>
        <dbReference type="ARBA" id="ARBA00004141"/>
    </source>
</evidence>
<keyword evidence="12" id="KW-1185">Reference proteome</keyword>
<dbReference type="GO" id="GO:0031410">
    <property type="term" value="C:cytoplasmic vesicle"/>
    <property type="evidence" value="ECO:0007669"/>
    <property type="project" value="TreeGrafter"/>
</dbReference>
<evidence type="ECO:0000259" key="10">
    <source>
        <dbReference type="Pfam" id="PF01545"/>
    </source>
</evidence>
<comment type="similarity">
    <text evidence="2 8">Belongs to the cation diffusion facilitator (CDF) transporter (TC 2.A.4) family. SLC30A subfamily.</text>
</comment>
<evidence type="ECO:0000256" key="9">
    <source>
        <dbReference type="SAM" id="MobiDB-lite"/>
    </source>
</evidence>
<dbReference type="STRING" id="1745343.A0A2J6Q573"/>
<evidence type="ECO:0000256" key="5">
    <source>
        <dbReference type="ARBA" id="ARBA00022989"/>
    </source>
</evidence>
<organism evidence="11 12">
    <name type="scientific">Hyaloscypha hepaticicola</name>
    <dbReference type="NCBI Taxonomy" id="2082293"/>
    <lineage>
        <taxon>Eukaryota</taxon>
        <taxon>Fungi</taxon>
        <taxon>Dikarya</taxon>
        <taxon>Ascomycota</taxon>
        <taxon>Pezizomycotina</taxon>
        <taxon>Leotiomycetes</taxon>
        <taxon>Helotiales</taxon>
        <taxon>Hyaloscyphaceae</taxon>
        <taxon>Hyaloscypha</taxon>
    </lineage>
</organism>
<dbReference type="GO" id="GO:0005789">
    <property type="term" value="C:endoplasmic reticulum membrane"/>
    <property type="evidence" value="ECO:0007669"/>
    <property type="project" value="UniProtKB-SubCell"/>
</dbReference>
<gene>
    <name evidence="11" type="ORF">NA56DRAFT_645696</name>
</gene>
<keyword evidence="3 8" id="KW-0813">Transport</keyword>
<dbReference type="GO" id="GO:0005385">
    <property type="term" value="F:zinc ion transmembrane transporter activity"/>
    <property type="evidence" value="ECO:0007669"/>
    <property type="project" value="UniProtKB-UniRule"/>
</dbReference>
<feature type="region of interest" description="Disordered" evidence="9">
    <location>
        <begin position="111"/>
        <end position="136"/>
    </location>
</feature>
<dbReference type="Gene3D" id="1.20.1510.10">
    <property type="entry name" value="Cation efflux protein transmembrane domain"/>
    <property type="match status" value="1"/>
</dbReference>
<dbReference type="SUPFAM" id="SSF161111">
    <property type="entry name" value="Cation efflux protein transmembrane domain-like"/>
    <property type="match status" value="1"/>
</dbReference>
<dbReference type="EMBL" id="KZ613481">
    <property type="protein sequence ID" value="PMD21428.1"/>
    <property type="molecule type" value="Genomic_DNA"/>
</dbReference>
<dbReference type="Pfam" id="PF01545">
    <property type="entry name" value="Cation_efflux"/>
    <property type="match status" value="1"/>
</dbReference>
<dbReference type="InterPro" id="IPR045316">
    <property type="entry name" value="Msc2-like"/>
</dbReference>
<feature type="transmembrane region" description="Helical" evidence="8">
    <location>
        <begin position="200"/>
        <end position="221"/>
    </location>
</feature>
<feature type="compositionally biased region" description="Basic and acidic residues" evidence="9">
    <location>
        <begin position="310"/>
        <end position="331"/>
    </location>
</feature>
<evidence type="ECO:0000256" key="4">
    <source>
        <dbReference type="ARBA" id="ARBA00022692"/>
    </source>
</evidence>
<evidence type="ECO:0000256" key="7">
    <source>
        <dbReference type="ARBA" id="ARBA00023136"/>
    </source>
</evidence>
<evidence type="ECO:0000313" key="12">
    <source>
        <dbReference type="Proteomes" id="UP000235672"/>
    </source>
</evidence>
<keyword evidence="5 8" id="KW-1133">Transmembrane helix</keyword>
<proteinExistence type="inferred from homology"/>
<dbReference type="GO" id="GO:1904257">
    <property type="term" value="P:zinc ion import into Golgi lumen"/>
    <property type="evidence" value="ECO:0007669"/>
    <property type="project" value="TreeGrafter"/>
</dbReference>
<feature type="region of interest" description="Disordered" evidence="9">
    <location>
        <begin position="297"/>
        <end position="349"/>
    </location>
</feature>
<reference evidence="11 12" key="1">
    <citation type="submission" date="2016-05" db="EMBL/GenBank/DDBJ databases">
        <title>A degradative enzymes factory behind the ericoid mycorrhizal symbiosis.</title>
        <authorList>
            <consortium name="DOE Joint Genome Institute"/>
            <person name="Martino E."/>
            <person name="Morin E."/>
            <person name="Grelet G."/>
            <person name="Kuo A."/>
            <person name="Kohler A."/>
            <person name="Daghino S."/>
            <person name="Barry K."/>
            <person name="Choi C."/>
            <person name="Cichocki N."/>
            <person name="Clum A."/>
            <person name="Copeland A."/>
            <person name="Hainaut M."/>
            <person name="Haridas S."/>
            <person name="Labutti K."/>
            <person name="Lindquist E."/>
            <person name="Lipzen A."/>
            <person name="Khouja H.-R."/>
            <person name="Murat C."/>
            <person name="Ohm R."/>
            <person name="Olson A."/>
            <person name="Spatafora J."/>
            <person name="Veneault-Fourrey C."/>
            <person name="Henrissat B."/>
            <person name="Grigoriev I."/>
            <person name="Martin F."/>
            <person name="Perotto S."/>
        </authorList>
    </citation>
    <scope>NUCLEOTIDE SEQUENCE [LARGE SCALE GENOMIC DNA]</scope>
    <source>
        <strain evidence="11 12">UAMH 7357</strain>
    </source>
</reference>
<feature type="transmembrane region" description="Helical" evidence="8">
    <location>
        <begin position="272"/>
        <end position="290"/>
    </location>
</feature>
<comment type="function">
    <text evidence="8">Functions as a zinc transporter.</text>
</comment>
<evidence type="ECO:0000256" key="6">
    <source>
        <dbReference type="ARBA" id="ARBA00023065"/>
    </source>
</evidence>
<feature type="compositionally biased region" description="Basic and acidic residues" evidence="9">
    <location>
        <begin position="55"/>
        <end position="65"/>
    </location>
</feature>
<accession>A0A2J6Q573</accession>
<evidence type="ECO:0000256" key="3">
    <source>
        <dbReference type="ARBA" id="ARBA00022448"/>
    </source>
</evidence>
<dbReference type="Proteomes" id="UP000235672">
    <property type="component" value="Unassembled WGS sequence"/>
</dbReference>
<feature type="compositionally biased region" description="Basic residues" evidence="9">
    <location>
        <begin position="17"/>
        <end position="29"/>
    </location>
</feature>
<keyword evidence="4 8" id="KW-0812">Transmembrane</keyword>
<dbReference type="GO" id="GO:0006882">
    <property type="term" value="P:intracellular zinc ion homeostasis"/>
    <property type="evidence" value="ECO:0007669"/>
    <property type="project" value="InterPro"/>
</dbReference>
<feature type="transmembrane region" description="Helical" evidence="8">
    <location>
        <begin position="356"/>
        <end position="381"/>
    </location>
</feature>
<keyword evidence="6 8" id="KW-0406">Ion transport</keyword>
<dbReference type="AlphaFoldDB" id="A0A2J6Q573"/>
<feature type="region of interest" description="Disordered" evidence="9">
    <location>
        <begin position="1"/>
        <end position="95"/>
    </location>
</feature>
<name>A0A2J6Q573_9HELO</name>
<keyword evidence="7 8" id="KW-0472">Membrane</keyword>